<dbReference type="EMBL" id="CP002839">
    <property type="protein sequence ID" value="AEH37618.1"/>
    <property type="molecule type" value="Genomic_DNA"/>
</dbReference>
<protein>
    <recommendedName>
        <fullName evidence="3">PGF-pre-PGF domain-containing protein</fullName>
    </recommendedName>
</protein>
<evidence type="ECO:0008006" key="3">
    <source>
        <dbReference type="Google" id="ProtNLM"/>
    </source>
</evidence>
<dbReference type="NCBIfam" id="TIGR04213">
    <property type="entry name" value="PGF_pre_PGF"/>
    <property type="match status" value="1"/>
</dbReference>
<evidence type="ECO:0000313" key="2">
    <source>
        <dbReference type="Proteomes" id="UP000006794"/>
    </source>
</evidence>
<dbReference type="HOGENOM" id="CLU_620580_0_0_2"/>
<dbReference type="eggNOG" id="arCOG02540">
    <property type="taxonomic scope" value="Archaea"/>
</dbReference>
<evidence type="ECO:0000313" key="1">
    <source>
        <dbReference type="EMBL" id="AEH37618.1"/>
    </source>
</evidence>
<keyword evidence="2" id="KW-1185">Reference proteome</keyword>
<gene>
    <name evidence="1" type="ordered locus">Halxa_3002</name>
</gene>
<dbReference type="RefSeq" id="WP_013880508.1">
    <property type="nucleotide sequence ID" value="NC_015666.1"/>
</dbReference>
<dbReference type="GeneID" id="10797955"/>
<dbReference type="Proteomes" id="UP000006794">
    <property type="component" value="Chromosome"/>
</dbReference>
<organism evidence="1 2">
    <name type="scientific">Halopiger xanaduensis (strain DSM 18323 / JCM 14033 / SH-6)</name>
    <dbReference type="NCBI Taxonomy" id="797210"/>
    <lineage>
        <taxon>Archaea</taxon>
        <taxon>Methanobacteriati</taxon>
        <taxon>Methanobacteriota</taxon>
        <taxon>Stenosarchaea group</taxon>
        <taxon>Halobacteria</taxon>
        <taxon>Halobacteriales</taxon>
        <taxon>Natrialbaceae</taxon>
        <taxon>Halopiger</taxon>
    </lineage>
</organism>
<proteinExistence type="predicted"/>
<dbReference type="AlphaFoldDB" id="F8D5B9"/>
<reference evidence="1 2" key="1">
    <citation type="journal article" date="2012" name="Stand. Genomic Sci.">
        <title>Complete genome sequence of Halopiger xanaduensis type strain (SH-6(T)).</title>
        <authorList>
            <person name="Anderson I."/>
            <person name="Tindall B.J."/>
            <person name="Rohde M."/>
            <person name="Lucas S."/>
            <person name="Han J."/>
            <person name="Lapidus A."/>
            <person name="Cheng J.F."/>
            <person name="Goodwin L."/>
            <person name="Pitluck S."/>
            <person name="Peters L."/>
            <person name="Pati A."/>
            <person name="Mikhailova N."/>
            <person name="Pagani I."/>
            <person name="Teshima H."/>
            <person name="Han C."/>
            <person name="Tapia R."/>
            <person name="Land M."/>
            <person name="Woyke T."/>
            <person name="Klenk H.P."/>
            <person name="Kyrpides N."/>
            <person name="Ivanova N."/>
        </authorList>
    </citation>
    <scope>NUCLEOTIDE SEQUENCE [LARGE SCALE GENOMIC DNA]</scope>
    <source>
        <strain evidence="2">DSM 18323 / JCM 14033 / SH-6</strain>
    </source>
</reference>
<sequence length="451" mass="48071">MTPRARSVAALLMTVLLVCSSVGVAAAQSPATPQEGPAVNAQMQSADSYVVEQGDMCRQIQPLSTNGTVGAFYDYRNHETHPEGVDRLYSSYGTTHLQEENTSALFLHRGTDGVSLVAVHGRLEGETAGGVASFDIVGVPNETEWVVQDDLYDGESNMAQWHRGDGWIGADWIWSESRTDGGAIRGGLNGEFALTVQPAFNEESPFYENESLYDPDFYGNGTVEDWEVLSGDADDPERSSLSLEEPVTIRTGTCDDPSVTYERTDGGIAATIDGATADDQVALQPTSGTNENVTFERVAVSGLDDAGSVTFANERPEGLLASPEGVDSLSHLTMDGDSSVDASATVTFSVNAALLEERGLEPDDVALYEADNESGEWTQVETTVAEESATEYRYTAEVASLEAVTVAESRTDPDTGDSSSMPGFEIGATLGALAALTALWATRGRGRERDR</sequence>
<dbReference type="OrthoDB" id="103676at2157"/>
<dbReference type="KEGG" id="hxa:Halxa_3002"/>
<name>F8D5B9_HALXS</name>
<accession>F8D5B9</accession>
<dbReference type="InterPro" id="IPR026453">
    <property type="entry name" value="PGF_pre_PGF"/>
</dbReference>